<evidence type="ECO:0000313" key="2">
    <source>
        <dbReference type="Proteomes" id="UP000283895"/>
    </source>
</evidence>
<protein>
    <submittedName>
        <fullName evidence="1">Uncharacterized protein</fullName>
    </submittedName>
</protein>
<gene>
    <name evidence="1" type="ORF">VMCG_05979</name>
</gene>
<reference evidence="1 2" key="1">
    <citation type="submission" date="2015-09" db="EMBL/GenBank/DDBJ databases">
        <title>Host preference determinants of Valsa canker pathogens revealed by comparative genomics.</title>
        <authorList>
            <person name="Yin Z."/>
            <person name="Huang L."/>
        </authorList>
    </citation>
    <scope>NUCLEOTIDE SEQUENCE [LARGE SCALE GENOMIC DNA]</scope>
    <source>
        <strain evidence="1 2">03-1</strain>
    </source>
</reference>
<comment type="caution">
    <text evidence="1">The sequence shown here is derived from an EMBL/GenBank/DDBJ whole genome shotgun (WGS) entry which is preliminary data.</text>
</comment>
<name>A0A423WD03_9PEZI</name>
<keyword evidence="2" id="KW-1185">Reference proteome</keyword>
<accession>A0A423WD03</accession>
<proteinExistence type="predicted"/>
<dbReference type="EMBL" id="LKEA01000019">
    <property type="protein sequence ID" value="ROW01239.1"/>
    <property type="molecule type" value="Genomic_DNA"/>
</dbReference>
<dbReference type="AlphaFoldDB" id="A0A423WD03"/>
<sequence>MTRFDPGIGPIQRWQTPGLTAPLRIRKRNTSASSISRVVMVMAKLMVKDNGQLAPHGDFMSLFTP</sequence>
<evidence type="ECO:0000313" key="1">
    <source>
        <dbReference type="EMBL" id="ROW01239.1"/>
    </source>
</evidence>
<organism evidence="1 2">
    <name type="scientific">Cytospora schulzeri</name>
    <dbReference type="NCBI Taxonomy" id="448051"/>
    <lineage>
        <taxon>Eukaryota</taxon>
        <taxon>Fungi</taxon>
        <taxon>Dikarya</taxon>
        <taxon>Ascomycota</taxon>
        <taxon>Pezizomycotina</taxon>
        <taxon>Sordariomycetes</taxon>
        <taxon>Sordariomycetidae</taxon>
        <taxon>Diaporthales</taxon>
        <taxon>Cytosporaceae</taxon>
        <taxon>Cytospora</taxon>
    </lineage>
</organism>
<dbReference type="Proteomes" id="UP000283895">
    <property type="component" value="Unassembled WGS sequence"/>
</dbReference>